<reference evidence="8 9" key="1">
    <citation type="submission" date="2013-04" db="EMBL/GenBank/DDBJ databases">
        <title>The Genome Sequence of Sutterella wadsworthensis HGA0223.</title>
        <authorList>
            <consortium name="The Broad Institute Genomics Platform"/>
            <person name="Earl A."/>
            <person name="Ward D."/>
            <person name="Feldgarden M."/>
            <person name="Gevers D."/>
            <person name="Schmidt T.M."/>
            <person name="Dover J."/>
            <person name="Dai D."/>
            <person name="Walker B."/>
            <person name="Young S."/>
            <person name="Zeng Q."/>
            <person name="Gargeya S."/>
            <person name="Fitzgerald M."/>
            <person name="Haas B."/>
            <person name="Abouelleil A."/>
            <person name="Allen A.W."/>
            <person name="Alvarado L."/>
            <person name="Arachchi H.M."/>
            <person name="Berlin A.M."/>
            <person name="Chapman S.B."/>
            <person name="Gainer-Dewar J."/>
            <person name="Goldberg J."/>
            <person name="Griggs A."/>
            <person name="Gujja S."/>
            <person name="Hansen M."/>
            <person name="Howarth C."/>
            <person name="Imamovic A."/>
            <person name="Ireland A."/>
            <person name="Larimer J."/>
            <person name="McCowan C."/>
            <person name="Murphy C."/>
            <person name="Pearson M."/>
            <person name="Poon T.W."/>
            <person name="Priest M."/>
            <person name="Roberts A."/>
            <person name="Saif S."/>
            <person name="Shea T."/>
            <person name="Sisk P."/>
            <person name="Sykes S."/>
            <person name="Wortman J."/>
            <person name="Nusbaum C."/>
            <person name="Birren B."/>
        </authorList>
    </citation>
    <scope>NUCLEOTIDE SEQUENCE [LARGE SCALE GENOMIC DNA]</scope>
    <source>
        <strain evidence="8 9">HGA0223</strain>
    </source>
</reference>
<organism evidence="8 9">
    <name type="scientific">Sutterella wadsworthensis HGA0223</name>
    <dbReference type="NCBI Taxonomy" id="1203554"/>
    <lineage>
        <taxon>Bacteria</taxon>
        <taxon>Pseudomonadati</taxon>
        <taxon>Pseudomonadota</taxon>
        <taxon>Betaproteobacteria</taxon>
        <taxon>Burkholderiales</taxon>
        <taxon>Sutterellaceae</taxon>
        <taxon>Sutterella</taxon>
    </lineage>
</organism>
<dbReference type="GO" id="GO:0006313">
    <property type="term" value="P:DNA transposition"/>
    <property type="evidence" value="ECO:0007669"/>
    <property type="project" value="InterPro"/>
</dbReference>
<evidence type="ECO:0000313" key="8">
    <source>
        <dbReference type="EMBL" id="EPD99217.1"/>
    </source>
</evidence>
<dbReference type="HOGENOM" id="CLU_049873_1_2_4"/>
<evidence type="ECO:0000259" key="7">
    <source>
        <dbReference type="Pfam" id="PF05598"/>
    </source>
</evidence>
<evidence type="ECO:0000313" key="9">
    <source>
        <dbReference type="Proteomes" id="UP000014400"/>
    </source>
</evidence>
<protein>
    <recommendedName>
        <fullName evidence="10">Transposase IS4-like domain-containing protein</fullName>
    </recommendedName>
</protein>
<dbReference type="PANTHER" id="PTHR35604:SF2">
    <property type="entry name" value="TRANSPOSASE INSH FOR INSERTION SEQUENCE ELEMENT IS5A-RELATED"/>
    <property type="match status" value="1"/>
</dbReference>
<keyword evidence="5" id="KW-0233">DNA recombination</keyword>
<keyword evidence="4" id="KW-0238">DNA-binding</keyword>
<proteinExistence type="inferred from homology"/>
<dbReference type="eggNOG" id="COG3039">
    <property type="taxonomic scope" value="Bacteria"/>
</dbReference>
<dbReference type="PANTHER" id="PTHR35604">
    <property type="entry name" value="TRANSPOSASE INSH FOR INSERTION SEQUENCE ELEMENT IS5A-RELATED"/>
    <property type="match status" value="1"/>
</dbReference>
<dbReference type="InterPro" id="IPR002559">
    <property type="entry name" value="Transposase_11"/>
</dbReference>
<evidence type="ECO:0000256" key="1">
    <source>
        <dbReference type="ARBA" id="ARBA00003544"/>
    </source>
</evidence>
<comment type="function">
    <text evidence="1">Involved in the transposition of the insertion sequence IS5.</text>
</comment>
<dbReference type="Pfam" id="PF01609">
    <property type="entry name" value="DDE_Tnp_1"/>
    <property type="match status" value="1"/>
</dbReference>
<evidence type="ECO:0000256" key="3">
    <source>
        <dbReference type="ARBA" id="ARBA00022578"/>
    </source>
</evidence>
<dbReference type="InterPro" id="IPR047959">
    <property type="entry name" value="Transpos_IS5"/>
</dbReference>
<keyword evidence="3" id="KW-0815">Transposition</keyword>
<feature type="domain" description="Transposase IS4-like" evidence="6">
    <location>
        <begin position="141"/>
        <end position="311"/>
    </location>
</feature>
<comment type="similarity">
    <text evidence="2">Belongs to the transposase 11 family.</text>
</comment>
<keyword evidence="9" id="KW-1185">Reference proteome</keyword>
<dbReference type="STRING" id="1203554.HMPREF1476_01254"/>
<dbReference type="Proteomes" id="UP000014400">
    <property type="component" value="Unassembled WGS sequence"/>
</dbReference>
<evidence type="ECO:0008006" key="10">
    <source>
        <dbReference type="Google" id="ProtNLM"/>
    </source>
</evidence>
<comment type="caution">
    <text evidence="8">The sequence shown here is derived from an EMBL/GenBank/DDBJ whole genome shotgun (WGS) entry which is preliminary data.</text>
</comment>
<dbReference type="GO" id="GO:0004803">
    <property type="term" value="F:transposase activity"/>
    <property type="evidence" value="ECO:0007669"/>
    <property type="project" value="InterPro"/>
</dbReference>
<dbReference type="GO" id="GO:0003677">
    <property type="term" value="F:DNA binding"/>
    <property type="evidence" value="ECO:0007669"/>
    <property type="project" value="UniProtKB-KW"/>
</dbReference>
<evidence type="ECO:0000256" key="2">
    <source>
        <dbReference type="ARBA" id="ARBA00010075"/>
    </source>
</evidence>
<dbReference type="AlphaFoldDB" id="S3BYV0"/>
<feature type="domain" description="Transposase InsH N-terminal" evidence="7">
    <location>
        <begin position="23"/>
        <end position="112"/>
    </location>
</feature>
<evidence type="ECO:0000256" key="4">
    <source>
        <dbReference type="ARBA" id="ARBA00023125"/>
    </source>
</evidence>
<evidence type="ECO:0000256" key="5">
    <source>
        <dbReference type="ARBA" id="ARBA00023172"/>
    </source>
</evidence>
<dbReference type="InterPro" id="IPR008490">
    <property type="entry name" value="Transposase_InsH_N"/>
</dbReference>
<dbReference type="NCBIfam" id="NF033581">
    <property type="entry name" value="transpos_IS5_4"/>
    <property type="match status" value="1"/>
</dbReference>
<sequence length="323" mass="37332">MEQLSFTDLEIEIRRKTRKTRLERLTQRLESLIPWKDLLDLIRPHYFVSGRRGRQTYALELMLRIHLLQITYNLSDPQMEDCLHENFTVRKFVGLSMADRTPDETTILQFRHILEKHDLGPQIMQIVNAKINAAGLHLVKGRIVDASFIEAPTSTKNKTGTRDPEMTSGKKGNTWHFGMKMHVATDEIIGIAMDVVYGPANEHDITRAREVIADDTRVVYGDAGYVGITQRDEFQDLSRADYMIARQPGCLKTMSQDSAEREMERFKASVRSKVEHVFKRVKLDMGYSKTRYRGIKKNAHRISTLLAVANLFCFDCWRRRSVA</sequence>
<dbReference type="PATRIC" id="fig|1203554.3.peg.1316"/>
<accession>S3BYV0</accession>
<evidence type="ECO:0000259" key="6">
    <source>
        <dbReference type="Pfam" id="PF01609"/>
    </source>
</evidence>
<dbReference type="Pfam" id="PF05598">
    <property type="entry name" value="DUF772"/>
    <property type="match status" value="1"/>
</dbReference>
<name>S3BYV0_9BURK</name>
<dbReference type="EMBL" id="ATCF01000017">
    <property type="protein sequence ID" value="EPD99217.1"/>
    <property type="molecule type" value="Genomic_DNA"/>
</dbReference>
<gene>
    <name evidence="8" type="ORF">HMPREF1476_01254</name>
</gene>